<keyword evidence="2" id="KW-1133">Transmembrane helix</keyword>
<accession>A0A0F7UI91</accession>
<keyword evidence="2" id="KW-0472">Membrane</keyword>
<feature type="compositionally biased region" description="Basic and acidic residues" evidence="1">
    <location>
        <begin position="434"/>
        <end position="443"/>
    </location>
</feature>
<reference evidence="3" key="1">
    <citation type="journal article" date="2015" name="PLoS ONE">
        <title>Comprehensive Evaluation of Toxoplasma gondii VEG and Neospora caninum LIV Genomes with Tachyzoite Stage Transcriptome and Proteome Defines Novel Transcript Features.</title>
        <authorList>
            <person name="Ramaprasad A."/>
            <person name="Mourier T."/>
            <person name="Naeem R."/>
            <person name="Malas T.B."/>
            <person name="Moussa E."/>
            <person name="Panigrahi A."/>
            <person name="Vermont S.J."/>
            <person name="Otto T.D."/>
            <person name="Wastling J."/>
            <person name="Pain A."/>
        </authorList>
    </citation>
    <scope>NUCLEOTIDE SEQUENCE</scope>
    <source>
        <strain evidence="3">Liverpool</strain>
    </source>
</reference>
<feature type="transmembrane region" description="Helical" evidence="2">
    <location>
        <begin position="31"/>
        <end position="52"/>
    </location>
</feature>
<feature type="compositionally biased region" description="Basic and acidic residues" evidence="1">
    <location>
        <begin position="950"/>
        <end position="964"/>
    </location>
</feature>
<feature type="region of interest" description="Disordered" evidence="1">
    <location>
        <begin position="567"/>
        <end position="825"/>
    </location>
</feature>
<feature type="compositionally biased region" description="Acidic residues" evidence="1">
    <location>
        <begin position="420"/>
        <end position="433"/>
    </location>
</feature>
<feature type="compositionally biased region" description="Basic residues" evidence="1">
    <location>
        <begin position="495"/>
        <end position="512"/>
    </location>
</feature>
<feature type="compositionally biased region" description="Polar residues" evidence="1">
    <location>
        <begin position="86"/>
        <end position="100"/>
    </location>
</feature>
<feature type="region of interest" description="Disordered" evidence="1">
    <location>
        <begin position="420"/>
        <end position="476"/>
    </location>
</feature>
<proteinExistence type="predicted"/>
<evidence type="ECO:0000313" key="3">
    <source>
        <dbReference type="EMBL" id="CEL69708.1"/>
    </source>
</evidence>
<feature type="compositionally biased region" description="Basic and acidic residues" evidence="1">
    <location>
        <begin position="645"/>
        <end position="654"/>
    </location>
</feature>
<dbReference type="EMBL" id="LN714486">
    <property type="protein sequence ID" value="CEL69708.1"/>
    <property type="molecule type" value="Genomic_DNA"/>
</dbReference>
<feature type="compositionally biased region" description="Polar residues" evidence="1">
    <location>
        <begin position="571"/>
        <end position="580"/>
    </location>
</feature>
<evidence type="ECO:0000256" key="1">
    <source>
        <dbReference type="SAM" id="MobiDB-lite"/>
    </source>
</evidence>
<feature type="compositionally biased region" description="Basic and acidic residues" evidence="1">
    <location>
        <begin position="673"/>
        <end position="825"/>
    </location>
</feature>
<feature type="compositionally biased region" description="Basic residues" evidence="1">
    <location>
        <begin position="167"/>
        <end position="178"/>
    </location>
</feature>
<gene>
    <name evidence="3" type="ORF">BN1204_054120</name>
</gene>
<dbReference type="AlphaFoldDB" id="A0A0F7UI91"/>
<organism evidence="3">
    <name type="scientific">Neospora caninum (strain Liverpool)</name>
    <dbReference type="NCBI Taxonomy" id="572307"/>
    <lineage>
        <taxon>Eukaryota</taxon>
        <taxon>Sar</taxon>
        <taxon>Alveolata</taxon>
        <taxon>Apicomplexa</taxon>
        <taxon>Conoidasida</taxon>
        <taxon>Coccidia</taxon>
        <taxon>Eucoccidiorida</taxon>
        <taxon>Eimeriorina</taxon>
        <taxon>Sarcocystidae</taxon>
        <taxon>Neospora</taxon>
    </lineage>
</organism>
<feature type="compositionally biased region" description="Basic and acidic residues" evidence="1">
    <location>
        <begin position="581"/>
        <end position="595"/>
    </location>
</feature>
<keyword evidence="2" id="KW-0812">Transmembrane</keyword>
<sequence length="1133" mass="123778">MAPSRAAPSGAIALGLAKRSTLWTKGLKPTFLCLIFSCLIAFLGLPSAFWTFEAGVDALSVSTRASVHKDVAEISANQSDQERSSVEQPSESDAQQSVSSADLAAPEKKDDLPDKKQSPSETPEAKPEKVKAPSVSSPPSSPTPSPDTAPAATPSTTTDKSPDTSKKLNKPARSKKKDVRAVDGSLAEAVIDQLDSIKSVQVSGALLRRIWKEHQRVGEDMRDLLREYLLALERELYTQQAEIFGLEKLKMDEVIRHEHYPEARQREVELEMQALAEQHKFMKKLFSRMHANTETKSTAALVNRIEELDKPVDIVDATDKGSGADVLHGLKVVGKDIKTMRESVKKFSRELETLERLYSEQPSGEHDEIRKTLGAVMDPLAGPVSSMDYQSLSWIPKKGKVLGYVDKAYHKSMEHDDDAFLDEDDDMDVDEDHYDPFDPHDPWDVDGDGDDDDDESSETPRKKGKHGRPGKKSHLGKEKSFWKHDFGLPWEKDKSHRRHKGSSSKSSGHHSRSQSVSFYASPAEPVEEHEEDSAVSHDDSSVFPGLFFLELGSKRTVGTAADNAIDAKQRSFVQRSQHSVQIREHRATDDQDRFMNGEQPLSFLQTRGASEEAGGSEEVGSASANQQYDGEGQGSAEDGIEDESDKAGETKAEGAHGAAGKGVQQAADTEEPSSEREEENGGHDHPHESESGVGPDEKGGHDHPHESESGVGPDEKGGHDHPHESESGVGPDEKGGHDHPHESESGVGPDEKGGHDHPHESESGVGPDEKGGHDHPHESESGVGPDEKGGHDHPHESESGVGPDEKGGNESEASHTSGSKDHPRCIDILDPQKCVETTNCFHDDVYRQCFFNCTVILEADKCNEHQSCRYETLLPKDACVNQGYQSVSLTRQSFEGIMRGCEEFRDKPSCDMMERATARLKESGTPVIYDCHWLSEGPEVSDTTPSDSKQPGDKEEKEVGKEEAAQTNGGRSVCVNRLEAPTAEKLLWGTIIAEKQRRLEELEISRNLTPDKVCVRPRELANATLHPDKPFYALGDQVKCRPGSSFMGVRRVITCHEEGIFDPQVACIPKGTLSNQQQAFMKEVEDYAEVVEAEPGWAAAGAETGSSSITASMQGIANAAHALIAVSTILTTL</sequence>
<protein>
    <submittedName>
        <fullName evidence="3">Sushi domain-containing protein / SCR repeat-containing protein, putative</fullName>
    </submittedName>
</protein>
<feature type="compositionally biased region" description="Low complexity" evidence="1">
    <location>
        <begin position="611"/>
        <end position="624"/>
    </location>
</feature>
<feature type="compositionally biased region" description="Basic and acidic residues" evidence="1">
    <location>
        <begin position="105"/>
        <end position="131"/>
    </location>
</feature>
<name>A0A0F7UI91_NEOCL</name>
<feature type="region of interest" description="Disordered" evidence="1">
    <location>
        <begin position="75"/>
        <end position="181"/>
    </location>
</feature>
<feature type="region of interest" description="Disordered" evidence="1">
    <location>
        <begin position="936"/>
        <end position="968"/>
    </location>
</feature>
<feature type="compositionally biased region" description="Acidic residues" evidence="1">
    <location>
        <begin position="444"/>
        <end position="457"/>
    </location>
</feature>
<feature type="compositionally biased region" description="Low complexity" evidence="1">
    <location>
        <begin position="148"/>
        <end position="159"/>
    </location>
</feature>
<evidence type="ECO:0000256" key="2">
    <source>
        <dbReference type="SAM" id="Phobius"/>
    </source>
</evidence>
<feature type="region of interest" description="Disordered" evidence="1">
    <location>
        <begin position="492"/>
        <end position="539"/>
    </location>
</feature>
<feature type="compositionally biased region" description="Basic residues" evidence="1">
    <location>
        <begin position="462"/>
        <end position="474"/>
    </location>
</feature>